<organism evidence="1 2">
    <name type="scientific">Pseudoxanthomonas helianthi</name>
    <dbReference type="NCBI Taxonomy" id="1453541"/>
    <lineage>
        <taxon>Bacteria</taxon>
        <taxon>Pseudomonadati</taxon>
        <taxon>Pseudomonadota</taxon>
        <taxon>Gammaproteobacteria</taxon>
        <taxon>Lysobacterales</taxon>
        <taxon>Lysobacteraceae</taxon>
        <taxon>Pseudoxanthomonas</taxon>
    </lineage>
</organism>
<keyword evidence="2" id="KW-1185">Reference proteome</keyword>
<proteinExistence type="predicted"/>
<reference evidence="1" key="1">
    <citation type="journal article" date="2016" name="Int. J. Syst. Evol. Microbiol.">
        <title>Pseudoxanthomonas helianthi sp. nov., isolated from roots of Jerusalem artichoke (Helianthus tuberosus).</title>
        <authorList>
            <person name="Kittiwongwattana C."/>
            <person name="Thawai C."/>
        </authorList>
    </citation>
    <scope>NUCLEOTIDE SEQUENCE</scope>
    <source>
        <strain evidence="1">110414</strain>
    </source>
</reference>
<dbReference type="Gene3D" id="3.40.50.620">
    <property type="entry name" value="HUPs"/>
    <property type="match status" value="1"/>
</dbReference>
<dbReference type="Proteomes" id="UP000673447">
    <property type="component" value="Unassembled WGS sequence"/>
</dbReference>
<reference evidence="1" key="2">
    <citation type="submission" date="2021-03" db="EMBL/GenBank/DDBJ databases">
        <authorList>
            <person name="Cao W."/>
        </authorList>
    </citation>
    <scope>NUCLEOTIDE SEQUENCE</scope>
    <source>
        <strain evidence="1">110414</strain>
    </source>
</reference>
<dbReference type="RefSeq" id="WP_210535818.1">
    <property type="nucleotide sequence ID" value="NZ_JAGKTC010000001.1"/>
</dbReference>
<comment type="caution">
    <text evidence="1">The sequence shown here is derived from an EMBL/GenBank/DDBJ whole genome shotgun (WGS) entry which is preliminary data.</text>
</comment>
<dbReference type="AlphaFoldDB" id="A0A941ATZ3"/>
<accession>A0A941ATZ3</accession>
<evidence type="ECO:0008006" key="3">
    <source>
        <dbReference type="Google" id="ProtNLM"/>
    </source>
</evidence>
<sequence>MNDAMQSQVDAEPMSDADRAVKLLWTGGWDSTFQLLRLLLKHRLPVVPYYLEDATRASTATELRTMRRIADELRKAFPHTCGLLHPLRRHRVDSLRPDDEIARALRTIRKRSYIGSQYAWLPAFCKRHGIDGIELSVHIDDKVQALVAPLVRGFEQAGKYRSFRLDPRHADTPEYTLFRYFGFPLFDIDKRGMGREAEYEGWSELMAMTWFCHRPVRGKPCGTCAPCVYAIEEGMAGRIPRTRRALSFFYRKLALPLKPPLRAALASVRRR</sequence>
<gene>
    <name evidence="1" type="ORF">J5837_06210</name>
</gene>
<dbReference type="SUPFAM" id="SSF52402">
    <property type="entry name" value="Adenine nucleotide alpha hydrolases-like"/>
    <property type="match status" value="1"/>
</dbReference>
<dbReference type="EMBL" id="JAGKTC010000001">
    <property type="protein sequence ID" value="MBP3984017.1"/>
    <property type="molecule type" value="Genomic_DNA"/>
</dbReference>
<name>A0A941ATZ3_9GAMM</name>
<evidence type="ECO:0000313" key="2">
    <source>
        <dbReference type="Proteomes" id="UP000673447"/>
    </source>
</evidence>
<dbReference type="InterPro" id="IPR014729">
    <property type="entry name" value="Rossmann-like_a/b/a_fold"/>
</dbReference>
<evidence type="ECO:0000313" key="1">
    <source>
        <dbReference type="EMBL" id="MBP3984017.1"/>
    </source>
</evidence>
<protein>
    <recommendedName>
        <fullName evidence="3">7-cyano-7-deazaguanine synthase</fullName>
    </recommendedName>
</protein>